<dbReference type="PROSITE" id="PS50011">
    <property type="entry name" value="PROTEIN_KINASE_DOM"/>
    <property type="match status" value="1"/>
</dbReference>
<organism evidence="2">
    <name type="scientific">Albugo laibachii Nc14</name>
    <dbReference type="NCBI Taxonomy" id="890382"/>
    <lineage>
        <taxon>Eukaryota</taxon>
        <taxon>Sar</taxon>
        <taxon>Stramenopiles</taxon>
        <taxon>Oomycota</taxon>
        <taxon>Peronosporomycetes</taxon>
        <taxon>Albuginales</taxon>
        <taxon>Albuginaceae</taxon>
        <taxon>Albugo</taxon>
    </lineage>
</organism>
<evidence type="ECO:0000259" key="1">
    <source>
        <dbReference type="PROSITE" id="PS50011"/>
    </source>
</evidence>
<dbReference type="InterPro" id="IPR053235">
    <property type="entry name" value="Ser_Thr_kinase"/>
</dbReference>
<dbReference type="SMART" id="SM00220">
    <property type="entry name" value="S_TKc"/>
    <property type="match status" value="1"/>
</dbReference>
<evidence type="ECO:0000313" key="2">
    <source>
        <dbReference type="EMBL" id="CCA16511.1"/>
    </source>
</evidence>
<reference evidence="2" key="1">
    <citation type="journal article" date="2011" name="PLoS Biol.">
        <title>Gene gain and loss during evolution of obligate parasitism in the white rust pathogen of Arabidopsis thaliana.</title>
        <authorList>
            <person name="Kemen E."/>
            <person name="Gardiner A."/>
            <person name="Schultz-Larsen T."/>
            <person name="Kemen A.C."/>
            <person name="Balmuth A.L."/>
            <person name="Robert-Seilaniantz A."/>
            <person name="Bailey K."/>
            <person name="Holub E."/>
            <person name="Studholme D.J."/>
            <person name="Maclean D."/>
            <person name="Jones J.D."/>
        </authorList>
    </citation>
    <scope>NUCLEOTIDE SEQUENCE</scope>
</reference>
<dbReference type="HOGENOM" id="CLU_010634_0_0_1"/>
<reference evidence="2" key="2">
    <citation type="submission" date="2011-02" db="EMBL/GenBank/DDBJ databases">
        <authorList>
            <person name="MacLean D."/>
        </authorList>
    </citation>
    <scope>NUCLEOTIDE SEQUENCE</scope>
</reference>
<dbReference type="EMBL" id="FR824067">
    <property type="protein sequence ID" value="CCA16511.1"/>
    <property type="molecule type" value="Genomic_DNA"/>
</dbReference>
<dbReference type="GO" id="GO:0005737">
    <property type="term" value="C:cytoplasm"/>
    <property type="evidence" value="ECO:0007669"/>
    <property type="project" value="TreeGrafter"/>
</dbReference>
<dbReference type="AlphaFoldDB" id="F0W5X0"/>
<proteinExistence type="predicted"/>
<sequence length="778" mass="88682">MCEKYGYGHGIIISKPKWDENDVKIFCNWLALLGFQTKSLYGQTLYSIRTKGTESIIKMAKEKIKSLKRKYTTTNPVAKQLSAKTTVSPLKNMFKQLDAQSLDTITIAEHNLILSSIRHEQIAIAMEMILSQPSARKKRNRARRLSNLGRLGRRISILPCLHIDNNDRLEKSFCLTQVNTEKSEGIKHKNTMIPAKAIQCVICTTYLSTAELNSVVAFVSREWRNMAMRTIAWRVADYSKYVSRLVPSACGSNKILCSQTRRKNMLELYSSYPRGNYLADGAYKEVYKVFCPKTQSYCIFTIMNISAIRQAGNEHIIQQEVAHSLLISELVRRRWCPNFVEIYEMFLSEEYPRSNFWGSPTDRTQKQANVQSVEEISSPSKNGEGASRIALYQYIQMEYCDGGDLEHFISLQVNQILPFESVVVPFFFQMVFSLFCARERLHLRHCDIKLLNYLLCDINRKGLAKTEGENTSVLYGLEEDHFLLQMPHDFSYWVKLADFGTANSAIENIGQPISIDQFTTLENTPIEYLLGGDRMKQTMKADTFSLGLAYFHLCTGRSDPLVSCVIKFVLHLYDSRAPYEEILADVRCPEQLVRDLKSVWTSGRATSSFKLVRKVIEDDEDMVLYHTLYRFIVLFGLPDVHPSFTHDSPVVWKVLQKHLRPRKTPSARVLRVKKEASQAGTKLSVVEICQQDSQSYSIAHGTNDAIARGRQRLASVPGAMELLREMTDFDPEQRPTLKTVLQGPIFTSLRVDNLSDVAADFTYNAYSNANLAQGCPDV</sequence>
<dbReference type="PANTHER" id="PTHR24361">
    <property type="entry name" value="MITOGEN-ACTIVATED KINASE KINASE KINASE"/>
    <property type="match status" value="1"/>
</dbReference>
<dbReference type="InterPro" id="IPR011009">
    <property type="entry name" value="Kinase-like_dom_sf"/>
</dbReference>
<dbReference type="GO" id="GO:0004674">
    <property type="term" value="F:protein serine/threonine kinase activity"/>
    <property type="evidence" value="ECO:0007669"/>
    <property type="project" value="TreeGrafter"/>
</dbReference>
<protein>
    <submittedName>
        <fullName evidence="2">Uncharacterized protein AlNc14C22G2285</fullName>
    </submittedName>
</protein>
<dbReference type="SUPFAM" id="SSF56112">
    <property type="entry name" value="Protein kinase-like (PK-like)"/>
    <property type="match status" value="1"/>
</dbReference>
<feature type="domain" description="Protein kinase" evidence="1">
    <location>
        <begin position="272"/>
        <end position="746"/>
    </location>
</feature>
<dbReference type="Gene3D" id="1.10.510.10">
    <property type="entry name" value="Transferase(Phosphotransferase) domain 1"/>
    <property type="match status" value="1"/>
</dbReference>
<accession>F0W5X0</accession>
<dbReference type="InterPro" id="IPR008271">
    <property type="entry name" value="Ser/Thr_kinase_AS"/>
</dbReference>
<dbReference type="InterPro" id="IPR000719">
    <property type="entry name" value="Prot_kinase_dom"/>
</dbReference>
<gene>
    <name evidence="2" type="primary">AlNc14C22G2285</name>
    <name evidence="2" type="ORF">ALNC14_026540</name>
</gene>
<dbReference type="PROSITE" id="PS00108">
    <property type="entry name" value="PROTEIN_KINASE_ST"/>
    <property type="match status" value="1"/>
</dbReference>
<dbReference type="GO" id="GO:0005524">
    <property type="term" value="F:ATP binding"/>
    <property type="evidence" value="ECO:0007669"/>
    <property type="project" value="InterPro"/>
</dbReference>
<name>F0W5X0_9STRA</name>